<dbReference type="Proteomes" id="UP000193588">
    <property type="component" value="Unassembled WGS sequence"/>
</dbReference>
<name>A0A1X4JN29_9LACO</name>
<evidence type="ECO:0000313" key="1">
    <source>
        <dbReference type="EMBL" id="OSP90174.1"/>
    </source>
</evidence>
<sequence>MGDWLRQRWQHAAWPALFRKAHTDHGALGGIICPAEWRPRHSVAKLLNNGVGRNPSLLLVRRHDTH</sequence>
<dbReference type="AlphaFoldDB" id="A0A1X4JN29"/>
<dbReference type="EMBL" id="NDXJ01000003">
    <property type="protein sequence ID" value="OSP90174.1"/>
    <property type="molecule type" value="Genomic_DNA"/>
</dbReference>
<organism evidence="1 2">
    <name type="scientific">Weissella cibaria</name>
    <dbReference type="NCBI Taxonomy" id="137591"/>
    <lineage>
        <taxon>Bacteria</taxon>
        <taxon>Bacillati</taxon>
        <taxon>Bacillota</taxon>
        <taxon>Bacilli</taxon>
        <taxon>Lactobacillales</taxon>
        <taxon>Lactobacillaceae</taxon>
        <taxon>Weissella</taxon>
    </lineage>
</organism>
<evidence type="ECO:0000313" key="2">
    <source>
        <dbReference type="Proteomes" id="UP000193588"/>
    </source>
</evidence>
<proteinExistence type="predicted"/>
<comment type="caution">
    <text evidence="1">The sequence shown here is derived from an EMBL/GenBank/DDBJ whole genome shotgun (WGS) entry which is preliminary data.</text>
</comment>
<reference evidence="1 2" key="1">
    <citation type="submission" date="2017-04" db="EMBL/GenBank/DDBJ databases">
        <title>The genome sequence of Weissella cibaria isolated from wild Drosophila.</title>
        <authorList>
            <person name="Ricks N.J."/>
            <person name="Carroll C."/>
            <person name="Walters A."/>
            <person name="Newell P.D."/>
            <person name="Chaston J.M."/>
        </authorList>
    </citation>
    <scope>NUCLEOTIDE SEQUENCE [LARGE SCALE GENOMIC DNA]</scope>
    <source>
        <strain evidence="1 2">DmW_103</strain>
    </source>
</reference>
<protein>
    <submittedName>
        <fullName evidence="1">Uncharacterized protein</fullName>
    </submittedName>
</protein>
<accession>A0A1X4JN29</accession>
<gene>
    <name evidence="1" type="ORF">B9D04_02140</name>
</gene>